<feature type="domain" description="Alpha/beta hydrolase fold-3" evidence="2">
    <location>
        <begin position="82"/>
        <end position="298"/>
    </location>
</feature>
<dbReference type="InterPro" id="IPR050300">
    <property type="entry name" value="GDXG_lipolytic_enzyme"/>
</dbReference>
<evidence type="ECO:0000313" key="4">
    <source>
        <dbReference type="Proteomes" id="UP000660729"/>
    </source>
</evidence>
<dbReference type="EMBL" id="JABCIY010000015">
    <property type="protein sequence ID" value="KAF7197515.1"/>
    <property type="molecule type" value="Genomic_DNA"/>
</dbReference>
<name>A0A8H6VMR2_9PEZI</name>
<comment type="caution">
    <text evidence="3">The sequence shown here is derived from an EMBL/GenBank/DDBJ whole genome shotgun (WGS) entry which is preliminary data.</text>
</comment>
<dbReference type="SUPFAM" id="SSF53474">
    <property type="entry name" value="alpha/beta-Hydrolases"/>
    <property type="match status" value="1"/>
</dbReference>
<dbReference type="PANTHER" id="PTHR48081">
    <property type="entry name" value="AB HYDROLASE SUPERFAMILY PROTEIN C4A8.06C"/>
    <property type="match status" value="1"/>
</dbReference>
<reference evidence="3" key="1">
    <citation type="submission" date="2020-04" db="EMBL/GenBank/DDBJ databases">
        <title>Draft genome resource of the tomato pathogen Pseudocercospora fuligena.</title>
        <authorList>
            <person name="Zaccaron A."/>
        </authorList>
    </citation>
    <scope>NUCLEOTIDE SEQUENCE</scope>
    <source>
        <strain evidence="3">PF001</strain>
    </source>
</reference>
<evidence type="ECO:0000259" key="2">
    <source>
        <dbReference type="Pfam" id="PF07859"/>
    </source>
</evidence>
<dbReference type="AlphaFoldDB" id="A0A8H6VMR2"/>
<proteinExistence type="predicted"/>
<dbReference type="InterPro" id="IPR013094">
    <property type="entry name" value="AB_hydrolase_3"/>
</dbReference>
<gene>
    <name evidence="3" type="ORF">HII31_01325</name>
</gene>
<dbReference type="PANTHER" id="PTHR48081:SF8">
    <property type="entry name" value="ALPHA_BETA HYDROLASE FOLD-3 DOMAIN-CONTAINING PROTEIN-RELATED"/>
    <property type="match status" value="1"/>
</dbReference>
<dbReference type="InterPro" id="IPR029058">
    <property type="entry name" value="AB_hydrolase_fold"/>
</dbReference>
<keyword evidence="4" id="KW-1185">Reference proteome</keyword>
<evidence type="ECO:0000256" key="1">
    <source>
        <dbReference type="ARBA" id="ARBA00022801"/>
    </source>
</evidence>
<accession>A0A8H6VMR2</accession>
<organism evidence="3 4">
    <name type="scientific">Pseudocercospora fuligena</name>
    <dbReference type="NCBI Taxonomy" id="685502"/>
    <lineage>
        <taxon>Eukaryota</taxon>
        <taxon>Fungi</taxon>
        <taxon>Dikarya</taxon>
        <taxon>Ascomycota</taxon>
        <taxon>Pezizomycotina</taxon>
        <taxon>Dothideomycetes</taxon>
        <taxon>Dothideomycetidae</taxon>
        <taxon>Mycosphaerellales</taxon>
        <taxon>Mycosphaerellaceae</taxon>
        <taxon>Pseudocercospora</taxon>
    </lineage>
</organism>
<sequence>MSNLEPEIAERLKGMAALFPAVEATDSIEIVMELRKRFAAIPVPPPRPEVQESTEHFETSDGKHLRMVVYKPGNVSEPLPVLVWYHGGGHTVGMPEQNAVMNREIALREKCVVVAPEYRLAPEHKYPVGVNDTWDALKHIAAKASTFGGDPTLGFAIGGESAGGVLAAVLQLRARDEKLSPPLTGALLSAGSYFNPDNIPAEFKDVYRSRYDELCKNSPMLSAKSAKAFYECHAADWTTADYRAALDPRNHKDLPRTYVQTCGADINRDDGIIYEHLLRQRGVETKLSVYEGGPHCFWFLFPDTVMGKKWREDTHSGIAWLLRVS</sequence>
<evidence type="ECO:0000313" key="3">
    <source>
        <dbReference type="EMBL" id="KAF7197515.1"/>
    </source>
</evidence>
<dbReference type="OrthoDB" id="408631at2759"/>
<dbReference type="Proteomes" id="UP000660729">
    <property type="component" value="Unassembled WGS sequence"/>
</dbReference>
<protein>
    <submittedName>
        <fullName evidence="3">AB hydrolase superfamily protein B1A11.02</fullName>
    </submittedName>
</protein>
<dbReference type="Pfam" id="PF07859">
    <property type="entry name" value="Abhydrolase_3"/>
    <property type="match status" value="1"/>
</dbReference>
<keyword evidence="1 3" id="KW-0378">Hydrolase</keyword>
<dbReference type="GO" id="GO:0016787">
    <property type="term" value="F:hydrolase activity"/>
    <property type="evidence" value="ECO:0007669"/>
    <property type="project" value="UniProtKB-KW"/>
</dbReference>
<dbReference type="Gene3D" id="3.40.50.1820">
    <property type="entry name" value="alpha/beta hydrolase"/>
    <property type="match status" value="1"/>
</dbReference>